<proteinExistence type="predicted"/>
<dbReference type="PANTHER" id="PTHR43611:SF3">
    <property type="entry name" value="FLAVIN MONONUCLEOTIDE HYDROLASE 1, CHLOROPLATIC"/>
    <property type="match status" value="1"/>
</dbReference>
<dbReference type="InterPro" id="IPR036412">
    <property type="entry name" value="HAD-like_sf"/>
</dbReference>
<reference evidence="1" key="1">
    <citation type="submission" date="2018-05" db="EMBL/GenBank/DDBJ databases">
        <authorList>
            <person name="Lanie J.A."/>
            <person name="Ng W.-L."/>
            <person name="Kazmierczak K.M."/>
            <person name="Andrzejewski T.M."/>
            <person name="Davidsen T.M."/>
            <person name="Wayne K.J."/>
            <person name="Tettelin H."/>
            <person name="Glass J.I."/>
            <person name="Rusch D."/>
            <person name="Podicherti R."/>
            <person name="Tsui H.-C.T."/>
            <person name="Winkler M.E."/>
        </authorList>
    </citation>
    <scope>NUCLEOTIDE SEQUENCE</scope>
</reference>
<dbReference type="SUPFAM" id="SSF56784">
    <property type="entry name" value="HAD-like"/>
    <property type="match status" value="1"/>
</dbReference>
<organism evidence="1">
    <name type="scientific">marine metagenome</name>
    <dbReference type="NCBI Taxonomy" id="408172"/>
    <lineage>
        <taxon>unclassified sequences</taxon>
        <taxon>metagenomes</taxon>
        <taxon>ecological metagenomes</taxon>
    </lineage>
</organism>
<dbReference type="AlphaFoldDB" id="A0A382RIT8"/>
<evidence type="ECO:0000313" key="1">
    <source>
        <dbReference type="EMBL" id="SVC97330.1"/>
    </source>
</evidence>
<dbReference type="Pfam" id="PF13419">
    <property type="entry name" value="HAD_2"/>
    <property type="match status" value="1"/>
</dbReference>
<feature type="non-terminal residue" evidence="1">
    <location>
        <position position="152"/>
    </location>
</feature>
<feature type="non-terminal residue" evidence="1">
    <location>
        <position position="1"/>
    </location>
</feature>
<dbReference type="Gene3D" id="3.40.50.1000">
    <property type="entry name" value="HAD superfamily/HAD-like"/>
    <property type="match status" value="1"/>
</dbReference>
<dbReference type="InterPro" id="IPR006439">
    <property type="entry name" value="HAD-SF_hydro_IA"/>
</dbReference>
<evidence type="ECO:0008006" key="2">
    <source>
        <dbReference type="Google" id="ProtNLM"/>
    </source>
</evidence>
<dbReference type="InterPro" id="IPR041492">
    <property type="entry name" value="HAD_2"/>
</dbReference>
<dbReference type="EMBL" id="UINC01121872">
    <property type="protein sequence ID" value="SVC97330.1"/>
    <property type="molecule type" value="Genomic_DNA"/>
</dbReference>
<protein>
    <recommendedName>
        <fullName evidence="2">HAD family hydrolase</fullName>
    </recommendedName>
</protein>
<dbReference type="InterPro" id="IPR023214">
    <property type="entry name" value="HAD_sf"/>
</dbReference>
<name>A0A382RIT8_9ZZZZ</name>
<sequence>WNVQQDAGRTIKEAEEEIIPKFPQYEQQIKMYYTNHRKMIKGVFFDSIEILDKLKKNNYFCYVLSNWSAETFVGMTEDYPFLKQFDGLLISGQDNLIKPDPAIYKLAIQRFDLDPEKTVFIDDKLENIETARKLNFNTIHLTNPETIKVNIN</sequence>
<accession>A0A382RIT8</accession>
<gene>
    <name evidence="1" type="ORF">METZ01_LOCUS350184</name>
</gene>
<dbReference type="PANTHER" id="PTHR43611">
    <property type="entry name" value="ALPHA-D-GLUCOSE 1-PHOSPHATE PHOSPHATASE"/>
    <property type="match status" value="1"/>
</dbReference>
<dbReference type="NCBIfam" id="TIGR01509">
    <property type="entry name" value="HAD-SF-IA-v3"/>
    <property type="match status" value="1"/>
</dbReference>